<evidence type="ECO:0000313" key="2">
    <source>
        <dbReference type="Proteomes" id="UP001219934"/>
    </source>
</evidence>
<accession>A0AAD6BRM1</accession>
<proteinExistence type="predicted"/>
<name>A0AAD6BRM1_9TELE</name>
<comment type="caution">
    <text evidence="1">The sequence shown here is derived from an EMBL/GenBank/DDBJ whole genome shotgun (WGS) entry which is preliminary data.</text>
</comment>
<protein>
    <submittedName>
        <fullName evidence="1">Uncharacterized protein</fullName>
    </submittedName>
</protein>
<organism evidence="1 2">
    <name type="scientific">Pogonophryne albipinna</name>
    <dbReference type="NCBI Taxonomy" id="1090488"/>
    <lineage>
        <taxon>Eukaryota</taxon>
        <taxon>Metazoa</taxon>
        <taxon>Chordata</taxon>
        <taxon>Craniata</taxon>
        <taxon>Vertebrata</taxon>
        <taxon>Euteleostomi</taxon>
        <taxon>Actinopterygii</taxon>
        <taxon>Neopterygii</taxon>
        <taxon>Teleostei</taxon>
        <taxon>Neoteleostei</taxon>
        <taxon>Acanthomorphata</taxon>
        <taxon>Eupercaria</taxon>
        <taxon>Perciformes</taxon>
        <taxon>Notothenioidei</taxon>
        <taxon>Pogonophryne</taxon>
    </lineage>
</organism>
<keyword evidence="2" id="KW-1185">Reference proteome</keyword>
<gene>
    <name evidence="1" type="ORF">JOQ06_009697</name>
</gene>
<dbReference type="Proteomes" id="UP001219934">
    <property type="component" value="Unassembled WGS sequence"/>
</dbReference>
<sequence>MGRGERLHPVCIQRDFGSIAVATETGADVTLVAGRLAGALIVTVMEMQLDGTSS</sequence>
<reference evidence="1" key="1">
    <citation type="submission" date="2022-11" db="EMBL/GenBank/DDBJ databases">
        <title>Chromosome-level genome of Pogonophryne albipinna.</title>
        <authorList>
            <person name="Jo E."/>
        </authorList>
    </citation>
    <scope>NUCLEOTIDE SEQUENCE</scope>
    <source>
        <strain evidence="1">SGF0006</strain>
        <tissue evidence="1">Muscle</tissue>
    </source>
</reference>
<evidence type="ECO:0000313" key="1">
    <source>
        <dbReference type="EMBL" id="KAJ4947664.1"/>
    </source>
</evidence>
<feature type="non-terminal residue" evidence="1">
    <location>
        <position position="54"/>
    </location>
</feature>
<dbReference type="AlphaFoldDB" id="A0AAD6BRM1"/>
<dbReference type="EMBL" id="JAPTMU010000002">
    <property type="protein sequence ID" value="KAJ4947664.1"/>
    <property type="molecule type" value="Genomic_DNA"/>
</dbReference>